<comment type="caution">
    <text evidence="2">The sequence shown here is derived from an EMBL/GenBank/DDBJ whole genome shotgun (WGS) entry which is preliminary data.</text>
</comment>
<dbReference type="PIRSF" id="PIRSF024534">
    <property type="entry name" value="ThiW"/>
    <property type="match status" value="1"/>
</dbReference>
<evidence type="ECO:0000256" key="1">
    <source>
        <dbReference type="SAM" id="Phobius"/>
    </source>
</evidence>
<keyword evidence="1" id="KW-0472">Membrane</keyword>
<feature type="transmembrane region" description="Helical" evidence="1">
    <location>
        <begin position="74"/>
        <end position="92"/>
    </location>
</feature>
<dbReference type="RefSeq" id="WP_006790216.1">
    <property type="nucleotide sequence ID" value="NZ_JH417588.1"/>
</dbReference>
<gene>
    <name evidence="2" type="ORF">HMPREF0080_01240</name>
</gene>
<dbReference type="Proteomes" id="UP000005481">
    <property type="component" value="Unassembled WGS sequence"/>
</dbReference>
<dbReference type="PATRIC" id="fig|861450.3.peg.1155"/>
<dbReference type="EMBL" id="AGCJ01000046">
    <property type="protein sequence ID" value="EHM40386.1"/>
    <property type="molecule type" value="Genomic_DNA"/>
</dbReference>
<dbReference type="eggNOG" id="COG4732">
    <property type="taxonomic scope" value="Bacteria"/>
</dbReference>
<dbReference type="OrthoDB" id="5516776at2"/>
<dbReference type="NCBIfam" id="TIGR02359">
    <property type="entry name" value="thiW"/>
    <property type="match status" value="1"/>
</dbReference>
<organism evidence="2 3">
    <name type="scientific">Anaeroglobus geminatus F0357</name>
    <dbReference type="NCBI Taxonomy" id="861450"/>
    <lineage>
        <taxon>Bacteria</taxon>
        <taxon>Bacillati</taxon>
        <taxon>Bacillota</taxon>
        <taxon>Negativicutes</taxon>
        <taxon>Veillonellales</taxon>
        <taxon>Veillonellaceae</taxon>
        <taxon>Anaeroglobus</taxon>
    </lineage>
</organism>
<feature type="transmembrane region" description="Helical" evidence="1">
    <location>
        <begin position="43"/>
        <end position="62"/>
    </location>
</feature>
<dbReference type="AlphaFoldDB" id="G9YHV6"/>
<dbReference type="Gene3D" id="1.10.1760.20">
    <property type="match status" value="1"/>
</dbReference>
<evidence type="ECO:0000313" key="2">
    <source>
        <dbReference type="EMBL" id="EHM40386.1"/>
    </source>
</evidence>
<dbReference type="InterPro" id="IPR012652">
    <property type="entry name" value="ThiW"/>
</dbReference>
<feature type="transmembrane region" description="Helical" evidence="1">
    <location>
        <begin position="131"/>
        <end position="153"/>
    </location>
</feature>
<keyword evidence="3" id="KW-1185">Reference proteome</keyword>
<protein>
    <submittedName>
        <fullName evidence="2">Protein ThiW</fullName>
    </submittedName>
</protein>
<dbReference type="HOGENOM" id="CLU_100509_0_1_9"/>
<evidence type="ECO:0000313" key="3">
    <source>
        <dbReference type="Proteomes" id="UP000005481"/>
    </source>
</evidence>
<reference evidence="2 3" key="1">
    <citation type="submission" date="2011-08" db="EMBL/GenBank/DDBJ databases">
        <authorList>
            <person name="Weinstock G."/>
            <person name="Sodergren E."/>
            <person name="Clifton S."/>
            <person name="Fulton L."/>
            <person name="Fulton B."/>
            <person name="Courtney L."/>
            <person name="Fronick C."/>
            <person name="Harrison M."/>
            <person name="Strong C."/>
            <person name="Farmer C."/>
            <person name="Delahaunty K."/>
            <person name="Markovic C."/>
            <person name="Hall O."/>
            <person name="Minx P."/>
            <person name="Tomlinson C."/>
            <person name="Mitreva M."/>
            <person name="Hou S."/>
            <person name="Chen J."/>
            <person name="Wollam A."/>
            <person name="Pepin K.H."/>
            <person name="Johnson M."/>
            <person name="Bhonagiri V."/>
            <person name="Zhang X."/>
            <person name="Suruliraj S."/>
            <person name="Warren W."/>
            <person name="Chinwalla A."/>
            <person name="Mardis E.R."/>
            <person name="Wilson R.K."/>
        </authorList>
    </citation>
    <scope>NUCLEOTIDE SEQUENCE [LARGE SCALE GENOMIC DNA]</scope>
    <source>
        <strain evidence="2 3">F0357</strain>
    </source>
</reference>
<keyword evidence="1" id="KW-0812">Transmembrane</keyword>
<feature type="transmembrane region" description="Helical" evidence="1">
    <location>
        <begin position="98"/>
        <end position="124"/>
    </location>
</feature>
<dbReference type="STRING" id="861450.HMPREF0080_01240"/>
<name>G9YHV6_9FIRM</name>
<proteinExistence type="predicted"/>
<sequence length="165" mass="17401">MNDTVRLRKLALTALFVAVGILLAPFSIPLGAAKTFPFQHMLNVLIAVFLGWRYGVAGAFCVSSIRIALGMGTILAYPGSMIGAALSGILYARTGKLWGAVVGEIIGTGLLGGLLSYPLAAYILGSRTATLFFFVFAFLPNTVVGAVLGALIYKVMPAKKLKEFV</sequence>
<dbReference type="Pfam" id="PF09512">
    <property type="entry name" value="ThiW"/>
    <property type="match status" value="1"/>
</dbReference>
<accession>G9YHV6</accession>
<keyword evidence="1" id="KW-1133">Transmembrane helix</keyword>